<dbReference type="AlphaFoldDB" id="A0A2B7ZE66"/>
<dbReference type="EMBL" id="PDND01000127">
    <property type="protein sequence ID" value="PGH31473.1"/>
    <property type="molecule type" value="Genomic_DNA"/>
</dbReference>
<sequence length="128" mass="14377">MKLPLEVLAVLLAAPIGTFAHPPGYWRKCSLEFRCLADYMCQQSLDCWQLALNHDENYIKCGIGVWEPQRCWVYATYPTVGSSGGSMINSTIQPQPQPQQQPWNKSTGLPFDHINNPRTPKGKRLSSG</sequence>
<evidence type="ECO:0000256" key="2">
    <source>
        <dbReference type="SAM" id="SignalP"/>
    </source>
</evidence>
<keyword evidence="2" id="KW-0732">Signal</keyword>
<accession>A0A2B7ZE66</accession>
<dbReference type="Proteomes" id="UP000226031">
    <property type="component" value="Unassembled WGS sequence"/>
</dbReference>
<dbReference type="VEuPathDB" id="FungiDB:EMCG_09447"/>
<feature type="chain" id="PRO_5013333072" description="Extracellular membrane protein CFEM domain-containing protein" evidence="2">
    <location>
        <begin position="21"/>
        <end position="128"/>
    </location>
</feature>
<keyword evidence="4" id="KW-1185">Reference proteome</keyword>
<reference evidence="3 4" key="1">
    <citation type="submission" date="2017-10" db="EMBL/GenBank/DDBJ databases">
        <title>Comparative genomics in systemic dimorphic fungi from Ajellomycetaceae.</title>
        <authorList>
            <person name="Munoz J.F."/>
            <person name="Mcewen J.G."/>
            <person name="Clay O.K."/>
            <person name="Cuomo C.A."/>
        </authorList>
    </citation>
    <scope>NUCLEOTIDE SEQUENCE [LARGE SCALE GENOMIC DNA]</scope>
    <source>
        <strain evidence="3 4">UAMH4076</strain>
    </source>
</reference>
<comment type="caution">
    <text evidence="3">The sequence shown here is derived from an EMBL/GenBank/DDBJ whole genome shotgun (WGS) entry which is preliminary data.</text>
</comment>
<evidence type="ECO:0008006" key="5">
    <source>
        <dbReference type="Google" id="ProtNLM"/>
    </source>
</evidence>
<feature type="signal peptide" evidence="2">
    <location>
        <begin position="1"/>
        <end position="20"/>
    </location>
</feature>
<name>A0A2B7ZE66_9EURO</name>
<protein>
    <recommendedName>
        <fullName evidence="5">Extracellular membrane protein CFEM domain-containing protein</fullName>
    </recommendedName>
</protein>
<organism evidence="3 4">
    <name type="scientific">[Emmonsia] crescens</name>
    <dbReference type="NCBI Taxonomy" id="73230"/>
    <lineage>
        <taxon>Eukaryota</taxon>
        <taxon>Fungi</taxon>
        <taxon>Dikarya</taxon>
        <taxon>Ascomycota</taxon>
        <taxon>Pezizomycotina</taxon>
        <taxon>Eurotiomycetes</taxon>
        <taxon>Eurotiomycetidae</taxon>
        <taxon>Onygenales</taxon>
        <taxon>Ajellomycetaceae</taxon>
        <taxon>Emergomyces</taxon>
    </lineage>
</organism>
<gene>
    <name evidence="3" type="ORF">GX50_05768</name>
</gene>
<feature type="region of interest" description="Disordered" evidence="1">
    <location>
        <begin position="86"/>
        <end position="128"/>
    </location>
</feature>
<evidence type="ECO:0000256" key="1">
    <source>
        <dbReference type="SAM" id="MobiDB-lite"/>
    </source>
</evidence>
<evidence type="ECO:0000313" key="3">
    <source>
        <dbReference type="EMBL" id="PGH31473.1"/>
    </source>
</evidence>
<proteinExistence type="predicted"/>
<evidence type="ECO:0000313" key="4">
    <source>
        <dbReference type="Proteomes" id="UP000226031"/>
    </source>
</evidence>